<gene>
    <name evidence="2" type="ORF">O0235_14240</name>
</gene>
<proteinExistence type="predicted"/>
<dbReference type="EMBL" id="CP115149">
    <property type="protein sequence ID" value="WBL35910.1"/>
    <property type="molecule type" value="Genomic_DNA"/>
</dbReference>
<evidence type="ECO:0000313" key="3">
    <source>
        <dbReference type="Proteomes" id="UP001212803"/>
    </source>
</evidence>
<dbReference type="SMART" id="SM00332">
    <property type="entry name" value="PP2Cc"/>
    <property type="match status" value="1"/>
</dbReference>
<dbReference type="InterPro" id="IPR001932">
    <property type="entry name" value="PPM-type_phosphatase-like_dom"/>
</dbReference>
<sequence length="234" mass="23795">MSEVAGGTWRGWRWAASTDIGRRRAENQDAWLVRESPAGLLLAVADGMGGHPNGAWAARYAVDELASAVGAQASPLDLAAAVAALSSRLRDAAARLGTPGAGTTLTAALLADGVLRWVSAGDSRLYALEAGALRQVTRDHNLAAEPGGHPGLANILTRCLGMAGALEPDAGELAAPEGLLLATDGLYHLVAAETLADALRSPDLESAASVLVNLANDAGGPDNITVLLARRATG</sequence>
<dbReference type="RefSeq" id="WP_270056435.1">
    <property type="nucleotide sequence ID" value="NZ_CP115149.1"/>
</dbReference>
<organism evidence="2 3">
    <name type="scientific">Tepidiforma flava</name>
    <dbReference type="NCBI Taxonomy" id="3004094"/>
    <lineage>
        <taxon>Bacteria</taxon>
        <taxon>Bacillati</taxon>
        <taxon>Chloroflexota</taxon>
        <taxon>Tepidiformia</taxon>
        <taxon>Tepidiformales</taxon>
        <taxon>Tepidiformaceae</taxon>
        <taxon>Tepidiforma</taxon>
    </lineage>
</organism>
<dbReference type="SMART" id="SM00331">
    <property type="entry name" value="PP2C_SIG"/>
    <property type="match status" value="1"/>
</dbReference>
<dbReference type="CDD" id="cd00143">
    <property type="entry name" value="PP2Cc"/>
    <property type="match status" value="1"/>
</dbReference>
<dbReference type="PANTHER" id="PTHR47992">
    <property type="entry name" value="PROTEIN PHOSPHATASE"/>
    <property type="match status" value="1"/>
</dbReference>
<reference evidence="2 3" key="1">
    <citation type="journal article" date="2023" name="ISME J.">
        <title>Thermophilic Dehalococcoidia with unusual traits shed light on an unexpected past.</title>
        <authorList>
            <person name="Palmer M."/>
            <person name="Covington J.K."/>
            <person name="Zhou E.M."/>
            <person name="Thomas S.C."/>
            <person name="Habib N."/>
            <person name="Seymour C.O."/>
            <person name="Lai D."/>
            <person name="Johnston J."/>
            <person name="Hashimi A."/>
            <person name="Jiao J.Y."/>
            <person name="Muok A.R."/>
            <person name="Liu L."/>
            <person name="Xian W.D."/>
            <person name="Zhi X.Y."/>
            <person name="Li M.M."/>
            <person name="Silva L.P."/>
            <person name="Bowen B.P."/>
            <person name="Louie K."/>
            <person name="Briegel A."/>
            <person name="Pett-Ridge J."/>
            <person name="Weber P.K."/>
            <person name="Tocheva E.I."/>
            <person name="Woyke T."/>
            <person name="Northen T.R."/>
            <person name="Mayali X."/>
            <person name="Li W.J."/>
            <person name="Hedlund B.P."/>
        </authorList>
    </citation>
    <scope>NUCLEOTIDE SEQUENCE [LARGE SCALE GENOMIC DNA]</scope>
    <source>
        <strain evidence="2 3">YIM 72310</strain>
    </source>
</reference>
<dbReference type="InterPro" id="IPR036457">
    <property type="entry name" value="PPM-type-like_dom_sf"/>
</dbReference>
<dbReference type="InterPro" id="IPR015655">
    <property type="entry name" value="PP2C"/>
</dbReference>
<feature type="domain" description="PPM-type phosphatase" evidence="1">
    <location>
        <begin position="13"/>
        <end position="231"/>
    </location>
</feature>
<accession>A0ABY7M678</accession>
<name>A0ABY7M678_9CHLR</name>
<keyword evidence="3" id="KW-1185">Reference proteome</keyword>
<evidence type="ECO:0000259" key="1">
    <source>
        <dbReference type="PROSITE" id="PS51746"/>
    </source>
</evidence>
<dbReference type="SUPFAM" id="SSF81606">
    <property type="entry name" value="PP2C-like"/>
    <property type="match status" value="1"/>
</dbReference>
<evidence type="ECO:0000313" key="2">
    <source>
        <dbReference type="EMBL" id="WBL35910.1"/>
    </source>
</evidence>
<dbReference type="PROSITE" id="PS51746">
    <property type="entry name" value="PPM_2"/>
    <property type="match status" value="1"/>
</dbReference>
<dbReference type="Proteomes" id="UP001212803">
    <property type="component" value="Chromosome"/>
</dbReference>
<protein>
    <submittedName>
        <fullName evidence="2">Protein phosphatase 2C domain-containing protein</fullName>
    </submittedName>
</protein>
<dbReference type="Gene3D" id="3.60.40.10">
    <property type="entry name" value="PPM-type phosphatase domain"/>
    <property type="match status" value="1"/>
</dbReference>
<dbReference type="Pfam" id="PF13672">
    <property type="entry name" value="PP2C_2"/>
    <property type="match status" value="1"/>
</dbReference>